<dbReference type="Proteomes" id="UP001596492">
    <property type="component" value="Unassembled WGS sequence"/>
</dbReference>
<evidence type="ECO:0000313" key="5">
    <source>
        <dbReference type="Proteomes" id="UP001596492"/>
    </source>
</evidence>
<feature type="compositionally biased region" description="Acidic residues" evidence="2">
    <location>
        <begin position="48"/>
        <end position="58"/>
    </location>
</feature>
<protein>
    <submittedName>
        <fullName evidence="4">MotE family protein</fullName>
    </submittedName>
</protein>
<organism evidence="4 5">
    <name type="scientific">Hirschia litorea</name>
    <dbReference type="NCBI Taxonomy" id="1199156"/>
    <lineage>
        <taxon>Bacteria</taxon>
        <taxon>Pseudomonadati</taxon>
        <taxon>Pseudomonadota</taxon>
        <taxon>Alphaproteobacteria</taxon>
        <taxon>Hyphomonadales</taxon>
        <taxon>Hyphomonadaceae</taxon>
        <taxon>Hirschia</taxon>
    </lineage>
</organism>
<keyword evidence="3" id="KW-0732">Signal</keyword>
<gene>
    <name evidence="4" type="ORF">ACFQS8_09240</name>
</gene>
<keyword evidence="1" id="KW-0175">Coiled coil</keyword>
<feature type="chain" id="PRO_5046596755" evidence="3">
    <location>
        <begin position="30"/>
        <end position="243"/>
    </location>
</feature>
<comment type="caution">
    <text evidence="4">The sequence shown here is derived from an EMBL/GenBank/DDBJ whole genome shotgun (WGS) entry which is preliminary data.</text>
</comment>
<dbReference type="EMBL" id="JBHTBR010000005">
    <property type="protein sequence ID" value="MFC7291797.1"/>
    <property type="molecule type" value="Genomic_DNA"/>
</dbReference>
<keyword evidence="5" id="KW-1185">Reference proteome</keyword>
<feature type="signal peptide" evidence="3">
    <location>
        <begin position="1"/>
        <end position="29"/>
    </location>
</feature>
<feature type="region of interest" description="Disordered" evidence="2">
    <location>
        <begin position="30"/>
        <end position="82"/>
    </location>
</feature>
<proteinExistence type="predicted"/>
<reference evidence="5" key="1">
    <citation type="journal article" date="2019" name="Int. J. Syst. Evol. Microbiol.">
        <title>The Global Catalogue of Microorganisms (GCM) 10K type strain sequencing project: providing services to taxonomists for standard genome sequencing and annotation.</title>
        <authorList>
            <consortium name="The Broad Institute Genomics Platform"/>
            <consortium name="The Broad Institute Genome Sequencing Center for Infectious Disease"/>
            <person name="Wu L."/>
            <person name="Ma J."/>
        </authorList>
    </citation>
    <scope>NUCLEOTIDE SEQUENCE [LARGE SCALE GENOMIC DNA]</scope>
    <source>
        <strain evidence="5">CCUG 51308</strain>
    </source>
</reference>
<name>A0ABW2ILM0_9PROT</name>
<evidence type="ECO:0000313" key="4">
    <source>
        <dbReference type="EMBL" id="MFC7291797.1"/>
    </source>
</evidence>
<accession>A0ABW2ILM0</accession>
<evidence type="ECO:0000256" key="1">
    <source>
        <dbReference type="SAM" id="Coils"/>
    </source>
</evidence>
<dbReference type="RefSeq" id="WP_382167035.1">
    <property type="nucleotide sequence ID" value="NZ_JBHTBR010000005.1"/>
</dbReference>
<feature type="compositionally biased region" description="Basic and acidic residues" evidence="2">
    <location>
        <begin position="59"/>
        <end position="71"/>
    </location>
</feature>
<dbReference type="SUPFAM" id="SSF158791">
    <property type="entry name" value="MgtE N-terminal domain-like"/>
    <property type="match status" value="1"/>
</dbReference>
<evidence type="ECO:0000256" key="3">
    <source>
        <dbReference type="SAM" id="SignalP"/>
    </source>
</evidence>
<evidence type="ECO:0000256" key="2">
    <source>
        <dbReference type="SAM" id="MobiDB-lite"/>
    </source>
</evidence>
<feature type="coiled-coil region" evidence="1">
    <location>
        <begin position="107"/>
        <end position="165"/>
    </location>
</feature>
<feature type="compositionally biased region" description="Basic and acidic residues" evidence="2">
    <location>
        <begin position="31"/>
        <end position="47"/>
    </location>
</feature>
<sequence length="243" mass="26718">MAKTIRLMPALIAVSVGSLAFKAVNIAEAATDAKEPEHAEAPEHAENDGYDMPDIQDDEGLHDSNSDHDSMTEVDFSDVEDSSDSACMAVPDFSAETGLSQYEIQVLRSLADRRMELDDRAEQLDTREQLAAAAEARLDEQIAELKNLEASVQTLLASMDQKRDERLEGLVSVYQSMKPKDAARIFETLSDDVLLEVSQRMKYAQLGAIMSSMSSKRAEHLTRLLAERAELPESADELLAQAG</sequence>